<dbReference type="AlphaFoldDB" id="A0A1T4K6Z3"/>
<dbReference type="PANTHER" id="PTHR36214">
    <property type="match status" value="1"/>
</dbReference>
<evidence type="ECO:0000313" key="3">
    <source>
        <dbReference type="Proteomes" id="UP000190625"/>
    </source>
</evidence>
<dbReference type="PANTHER" id="PTHR36214:SF5">
    <property type="entry name" value="ACETYL-COA DECARBONYLASE_SYNTHASE COMPLEX SUBUNIT DELTA"/>
    <property type="match status" value="1"/>
</dbReference>
<sequence length="321" mass="35177">MAVEMLKEKWSGQVEELTIGATEEDGGTRTSTVTVGGETALPFLHFEGEFPHRPVVAFEINDEEPVDMPESLVEVWGDVWADPVDWAKKAVEEYDAELLALKLDSANPNGEDASGEEVVETVQAVLDAVGVPLIIIGCGDSEKDNEILKAVAEATEGENLLFGIAEEDNYKTIAGACMIHEHSIIAQSPVDVNICKQLNILLTDMGIKENKIVIDPIISGLGYGMEYSYSIMERIRLGALRDDKMLSMPIINFIGEDGWKAKEASASKEEFPSWGEQSVRGPLWETLTAVPLLQAGADLLVIWHPETAENLDKHIAELMEK</sequence>
<dbReference type="InterPro" id="IPR016041">
    <property type="entry name" value="Ac-CoA_synth_d_su_TIM-brl"/>
</dbReference>
<proteinExistence type="predicted"/>
<dbReference type="RefSeq" id="WP_078809150.1">
    <property type="nucleotide sequence ID" value="NZ_FUWM01000005.1"/>
</dbReference>
<evidence type="ECO:0000313" key="2">
    <source>
        <dbReference type="EMBL" id="SJZ38182.1"/>
    </source>
</evidence>
<dbReference type="NCBIfam" id="TIGR00381">
    <property type="entry name" value="cdhD"/>
    <property type="match status" value="1"/>
</dbReference>
<dbReference type="OrthoDB" id="148113at2"/>
<dbReference type="Proteomes" id="UP000190625">
    <property type="component" value="Unassembled WGS sequence"/>
</dbReference>
<dbReference type="InterPro" id="IPR011005">
    <property type="entry name" value="Dihydropteroate_synth-like_sf"/>
</dbReference>
<organism evidence="2 3">
    <name type="scientific">Selenihalanaerobacter shriftii</name>
    <dbReference type="NCBI Taxonomy" id="142842"/>
    <lineage>
        <taxon>Bacteria</taxon>
        <taxon>Bacillati</taxon>
        <taxon>Bacillota</taxon>
        <taxon>Clostridia</taxon>
        <taxon>Halanaerobiales</taxon>
        <taxon>Halobacteroidaceae</taxon>
        <taxon>Selenihalanaerobacter</taxon>
    </lineage>
</organism>
<accession>A0A1T4K6Z3</accession>
<reference evidence="3" key="1">
    <citation type="submission" date="2017-02" db="EMBL/GenBank/DDBJ databases">
        <authorList>
            <person name="Varghese N."/>
            <person name="Submissions S."/>
        </authorList>
    </citation>
    <scope>NUCLEOTIDE SEQUENCE [LARGE SCALE GENOMIC DNA]</scope>
    <source>
        <strain evidence="3">ATCC BAA-73</strain>
    </source>
</reference>
<dbReference type="Pfam" id="PF03599">
    <property type="entry name" value="CdhD"/>
    <property type="match status" value="1"/>
</dbReference>
<protein>
    <submittedName>
        <fullName evidence="2">Acetyl-CoA decarbonylase/synthase delta subunit</fullName>
    </submittedName>
</protein>
<evidence type="ECO:0000259" key="1">
    <source>
        <dbReference type="Pfam" id="PF03599"/>
    </source>
</evidence>
<keyword evidence="3" id="KW-1185">Reference proteome</keyword>
<gene>
    <name evidence="2" type="ORF">SAMN02745118_00655</name>
</gene>
<feature type="domain" description="CO dehydrogenase/acetyl-CoA synthase delta subunit TIM barrel" evidence="1">
    <location>
        <begin position="27"/>
        <end position="253"/>
    </location>
</feature>
<dbReference type="NCBIfam" id="NF003376">
    <property type="entry name" value="PRK04452.1-2"/>
    <property type="match status" value="1"/>
</dbReference>
<dbReference type="GO" id="GO:0006730">
    <property type="term" value="P:one-carbon metabolic process"/>
    <property type="evidence" value="ECO:0007669"/>
    <property type="project" value="InterPro"/>
</dbReference>
<dbReference type="EMBL" id="FUWM01000005">
    <property type="protein sequence ID" value="SJZ38182.1"/>
    <property type="molecule type" value="Genomic_DNA"/>
</dbReference>
<dbReference type="STRING" id="142842.SAMN02745118_00655"/>
<dbReference type="Gene3D" id="3.20.20.20">
    <property type="entry name" value="Dihydropteroate synthase-like"/>
    <property type="match status" value="1"/>
</dbReference>
<name>A0A1T4K6Z3_9FIRM</name>
<dbReference type="InterPro" id="IPR051069">
    <property type="entry name" value="ACDS_complex_subunit"/>
</dbReference>
<dbReference type="SUPFAM" id="SSF51717">
    <property type="entry name" value="Dihydropteroate synthetase-like"/>
    <property type="match status" value="1"/>
</dbReference>
<dbReference type="InterPro" id="IPR004486">
    <property type="entry name" value="CO_DH/Ac-CoA_synth_dsu"/>
</dbReference>